<dbReference type="GO" id="GO:0047408">
    <property type="term" value="F:alkenylglycerophosphocholine hydrolase activity"/>
    <property type="evidence" value="ECO:0007669"/>
    <property type="project" value="UniProtKB-EC"/>
</dbReference>
<evidence type="ECO:0000256" key="9">
    <source>
        <dbReference type="SAM" id="Phobius"/>
    </source>
</evidence>
<keyword evidence="3 9" id="KW-0812">Transmembrane</keyword>
<evidence type="ECO:0000256" key="8">
    <source>
        <dbReference type="ARBA" id="ARBA00049560"/>
    </source>
</evidence>
<keyword evidence="11" id="KW-1185">Reference proteome</keyword>
<dbReference type="EC" id="3.3.2.2" evidence="6"/>
<protein>
    <recommendedName>
        <fullName evidence="6">lysoplasmalogenase</fullName>
        <ecNumber evidence="6">3.3.2.2</ecNumber>
    </recommendedName>
</protein>
<feature type="transmembrane region" description="Helical" evidence="9">
    <location>
        <begin position="215"/>
        <end position="234"/>
    </location>
</feature>
<feature type="transmembrane region" description="Helical" evidence="9">
    <location>
        <begin position="21"/>
        <end position="42"/>
    </location>
</feature>
<proteinExistence type="inferred from homology"/>
<dbReference type="AlphaFoldDB" id="A0AAV2ZGG8"/>
<evidence type="ECO:0000256" key="1">
    <source>
        <dbReference type="ARBA" id="ARBA00004141"/>
    </source>
</evidence>
<dbReference type="GO" id="GO:0016020">
    <property type="term" value="C:membrane"/>
    <property type="evidence" value="ECO:0007669"/>
    <property type="project" value="UniProtKB-SubCell"/>
</dbReference>
<evidence type="ECO:0000256" key="5">
    <source>
        <dbReference type="ARBA" id="ARBA00023136"/>
    </source>
</evidence>
<feature type="transmembrane region" description="Helical" evidence="9">
    <location>
        <begin position="182"/>
        <end position="203"/>
    </location>
</feature>
<feature type="transmembrane region" description="Helical" evidence="9">
    <location>
        <begin position="48"/>
        <end position="69"/>
    </location>
</feature>
<evidence type="ECO:0000313" key="10">
    <source>
        <dbReference type="EMBL" id="DBA15944.1"/>
    </source>
</evidence>
<comment type="subcellular location">
    <subcellularLocation>
        <location evidence="1">Membrane</location>
        <topology evidence="1">Multi-pass membrane protein</topology>
    </subcellularLocation>
</comment>
<comment type="catalytic activity">
    <reaction evidence="7">
        <text>a 1-O-(1Z-alkenyl)-sn-glycero-3-phosphoethanolamine + H2O = a 2,3-saturated aldehyde + sn-glycero-3-phosphoethanolamine</text>
        <dbReference type="Rhea" id="RHEA:16905"/>
        <dbReference type="ChEBI" id="CHEBI:15377"/>
        <dbReference type="ChEBI" id="CHEBI:73359"/>
        <dbReference type="ChEBI" id="CHEBI:77288"/>
        <dbReference type="ChEBI" id="CHEBI:143890"/>
        <dbReference type="EC" id="3.3.2.2"/>
    </reaction>
</comment>
<feature type="transmembrane region" description="Helical" evidence="9">
    <location>
        <begin position="151"/>
        <end position="170"/>
    </location>
</feature>
<dbReference type="Pfam" id="PF07947">
    <property type="entry name" value="YhhN"/>
    <property type="match status" value="1"/>
</dbReference>
<feature type="transmembrane region" description="Helical" evidence="9">
    <location>
        <begin position="81"/>
        <end position="98"/>
    </location>
</feature>
<evidence type="ECO:0000313" key="11">
    <source>
        <dbReference type="Proteomes" id="UP001181693"/>
    </source>
</evidence>
<dbReference type="Proteomes" id="UP001181693">
    <property type="component" value="Unassembled WGS sequence"/>
</dbReference>
<comment type="caution">
    <text evidence="10">The sequence shown here is derived from an EMBL/GenBank/DDBJ whole genome shotgun (WGS) entry which is preliminary data.</text>
</comment>
<keyword evidence="4 9" id="KW-1133">Transmembrane helix</keyword>
<evidence type="ECO:0000256" key="4">
    <source>
        <dbReference type="ARBA" id="ARBA00022989"/>
    </source>
</evidence>
<sequence length="245" mass="27485">MDILETPSRYKKSSLTNVRSTISKLLPFLVTVCNYFVLWIPISEPSLYNAVIKCLPIICLKFFVVVYSIGSGKFSSYAKKILLGLAFSAAGDVCLVWPEYFQLGMVMFGLAHIMYTIAFGFHPLNIRVFIILALFCATFYSLTFPYLSGPFIYMVAGYSMLISTMAWRALSRLKLASHSFSWANMSAALGSISFMISDCVLAVDKFCFPLSNARAIIMSTYYGAQFLISLSITGQPQDDFMWKSR</sequence>
<dbReference type="PANTHER" id="PTHR31885:SF12">
    <property type="entry name" value="LYSOPLASMALOGENASE"/>
    <property type="match status" value="1"/>
</dbReference>
<name>A0AAV2ZGG8_PYXAD</name>
<evidence type="ECO:0000256" key="3">
    <source>
        <dbReference type="ARBA" id="ARBA00022692"/>
    </source>
</evidence>
<evidence type="ECO:0000256" key="2">
    <source>
        <dbReference type="ARBA" id="ARBA00007375"/>
    </source>
</evidence>
<dbReference type="EMBL" id="DYDO01000011">
    <property type="protein sequence ID" value="DBA15944.1"/>
    <property type="molecule type" value="Genomic_DNA"/>
</dbReference>
<dbReference type="PANTHER" id="PTHR31885">
    <property type="entry name" value="GH04784P"/>
    <property type="match status" value="1"/>
</dbReference>
<organism evidence="10 11">
    <name type="scientific">Pyxicephalus adspersus</name>
    <name type="common">African bullfrog</name>
    <dbReference type="NCBI Taxonomy" id="30357"/>
    <lineage>
        <taxon>Eukaryota</taxon>
        <taxon>Metazoa</taxon>
        <taxon>Chordata</taxon>
        <taxon>Craniata</taxon>
        <taxon>Vertebrata</taxon>
        <taxon>Euteleostomi</taxon>
        <taxon>Amphibia</taxon>
        <taxon>Batrachia</taxon>
        <taxon>Anura</taxon>
        <taxon>Neobatrachia</taxon>
        <taxon>Ranoidea</taxon>
        <taxon>Pyxicephalidae</taxon>
        <taxon>Pyxicephalinae</taxon>
        <taxon>Pyxicephalus</taxon>
    </lineage>
</organism>
<gene>
    <name evidence="10" type="ORF">GDO54_003397</name>
</gene>
<comment type="similarity">
    <text evidence="2">Belongs to the TMEM86 family.</text>
</comment>
<accession>A0AAV2ZGG8</accession>
<reference evidence="10" key="1">
    <citation type="thesis" date="2020" institute="ProQuest LLC" country="789 East Eisenhower Parkway, Ann Arbor, MI, USA">
        <title>Comparative Genomics and Chromosome Evolution.</title>
        <authorList>
            <person name="Mudd A.B."/>
        </authorList>
    </citation>
    <scope>NUCLEOTIDE SEQUENCE</scope>
    <source>
        <strain evidence="10">1538</strain>
        <tissue evidence="10">Blood</tissue>
    </source>
</reference>
<dbReference type="InterPro" id="IPR012506">
    <property type="entry name" value="TMEM86B-like"/>
</dbReference>
<comment type="catalytic activity">
    <reaction evidence="8">
        <text>a 1-O-(1Z-alkenyl)-sn-glycero-3-phosphocholine + H2O = a 2,3-saturated aldehyde + sn-glycerol 3-phosphocholine</text>
        <dbReference type="Rhea" id="RHEA:22544"/>
        <dbReference type="ChEBI" id="CHEBI:15377"/>
        <dbReference type="ChEBI" id="CHEBI:16870"/>
        <dbReference type="ChEBI" id="CHEBI:73359"/>
        <dbReference type="ChEBI" id="CHEBI:77287"/>
        <dbReference type="EC" id="3.3.2.2"/>
    </reaction>
</comment>
<keyword evidence="5 9" id="KW-0472">Membrane</keyword>
<evidence type="ECO:0000256" key="6">
    <source>
        <dbReference type="ARBA" id="ARBA00035673"/>
    </source>
</evidence>
<evidence type="ECO:0000256" key="7">
    <source>
        <dbReference type="ARBA" id="ARBA00049458"/>
    </source>
</evidence>